<dbReference type="SUPFAM" id="SSF69318">
    <property type="entry name" value="Integrin alpha N-terminal domain"/>
    <property type="match status" value="1"/>
</dbReference>
<dbReference type="InterPro" id="IPR013519">
    <property type="entry name" value="Int_alpha_beta-p"/>
</dbReference>
<keyword evidence="3" id="KW-0325">Glycoprotein</keyword>
<dbReference type="EMBL" id="LAZR01003006">
    <property type="protein sequence ID" value="KKN23081.1"/>
    <property type="molecule type" value="Genomic_DNA"/>
</dbReference>
<dbReference type="Gene3D" id="2.130.10.130">
    <property type="entry name" value="Integrin alpha, N-terminal"/>
    <property type="match status" value="1"/>
</dbReference>
<keyword evidence="2" id="KW-0677">Repeat</keyword>
<accession>A0A0F9RD62</accession>
<dbReference type="GO" id="GO:0098609">
    <property type="term" value="P:cell-cell adhesion"/>
    <property type="evidence" value="ECO:0007669"/>
    <property type="project" value="TreeGrafter"/>
</dbReference>
<dbReference type="GO" id="GO:0000272">
    <property type="term" value="P:polysaccharide catabolic process"/>
    <property type="evidence" value="ECO:0007669"/>
    <property type="project" value="InterPro"/>
</dbReference>
<dbReference type="PANTHER" id="PTHR23220">
    <property type="entry name" value="INTEGRIN ALPHA"/>
    <property type="match status" value="1"/>
</dbReference>
<comment type="caution">
    <text evidence="4">The sequence shown here is derived from an EMBL/GenBank/DDBJ whole genome shotgun (WGS) entry which is preliminary data.</text>
</comment>
<protein>
    <recommendedName>
        <fullName evidence="5">VCBS repeat-containing protein</fullName>
    </recommendedName>
</protein>
<dbReference type="GO" id="GO:0008305">
    <property type="term" value="C:integrin complex"/>
    <property type="evidence" value="ECO:0007669"/>
    <property type="project" value="InterPro"/>
</dbReference>
<dbReference type="PANTHER" id="PTHR23220:SF122">
    <property type="entry name" value="INTEGRIN ALPHA-PS1"/>
    <property type="match status" value="1"/>
</dbReference>
<dbReference type="InterPro" id="IPR036439">
    <property type="entry name" value="Dockerin_dom_sf"/>
</dbReference>
<evidence type="ECO:0000256" key="1">
    <source>
        <dbReference type="ARBA" id="ARBA00022729"/>
    </source>
</evidence>
<dbReference type="InterPro" id="IPR028994">
    <property type="entry name" value="Integrin_alpha_N"/>
</dbReference>
<dbReference type="GO" id="GO:0007160">
    <property type="term" value="P:cell-matrix adhesion"/>
    <property type="evidence" value="ECO:0007669"/>
    <property type="project" value="TreeGrafter"/>
</dbReference>
<keyword evidence="1" id="KW-0732">Signal</keyword>
<dbReference type="GO" id="GO:0033627">
    <property type="term" value="P:cell adhesion mediated by integrin"/>
    <property type="evidence" value="ECO:0007669"/>
    <property type="project" value="TreeGrafter"/>
</dbReference>
<sequence>MNARSNPHPIWPAACAVLTAALLLTAAQPAAAQPGWVLSHQKISATEGGFTGILNNGDWFGGSAAALGDLDGDGVTDLAVGAPLDDDGGAFRGAVWVLFLNTDGTVKRLQKISNTQGGFTGTLDNGDYFGSSLAALGDLDGDGLDDLAVGAFLDDDGGNARGAVWVLFLDGVTACPGDLDGDGDTDLADLGILLSDFGCTAPGPCVGDLDNDGDTDLADFGCGAP</sequence>
<dbReference type="GO" id="GO:0009897">
    <property type="term" value="C:external side of plasma membrane"/>
    <property type="evidence" value="ECO:0007669"/>
    <property type="project" value="TreeGrafter"/>
</dbReference>
<dbReference type="GO" id="GO:0005178">
    <property type="term" value="F:integrin binding"/>
    <property type="evidence" value="ECO:0007669"/>
    <property type="project" value="TreeGrafter"/>
</dbReference>
<dbReference type="Pfam" id="PF01839">
    <property type="entry name" value="FG-GAP"/>
    <property type="match status" value="2"/>
</dbReference>
<evidence type="ECO:0000256" key="3">
    <source>
        <dbReference type="ARBA" id="ARBA00023180"/>
    </source>
</evidence>
<gene>
    <name evidence="4" type="ORF">LCGC14_0908460</name>
</gene>
<dbReference type="InterPro" id="IPR000413">
    <property type="entry name" value="Integrin_alpha"/>
</dbReference>
<dbReference type="AlphaFoldDB" id="A0A0F9RD62"/>
<proteinExistence type="predicted"/>
<dbReference type="GO" id="GO:0007229">
    <property type="term" value="P:integrin-mediated signaling pathway"/>
    <property type="evidence" value="ECO:0007669"/>
    <property type="project" value="TreeGrafter"/>
</dbReference>
<dbReference type="PRINTS" id="PR01185">
    <property type="entry name" value="INTEGRINA"/>
</dbReference>
<dbReference type="PROSITE" id="PS51470">
    <property type="entry name" value="FG_GAP"/>
    <property type="match status" value="2"/>
</dbReference>
<dbReference type="Gene3D" id="1.10.1330.10">
    <property type="entry name" value="Dockerin domain"/>
    <property type="match status" value="1"/>
</dbReference>
<name>A0A0F9RD62_9ZZZZ</name>
<organism evidence="4">
    <name type="scientific">marine sediment metagenome</name>
    <dbReference type="NCBI Taxonomy" id="412755"/>
    <lineage>
        <taxon>unclassified sequences</taxon>
        <taxon>metagenomes</taxon>
        <taxon>ecological metagenomes</taxon>
    </lineage>
</organism>
<evidence type="ECO:0000313" key="4">
    <source>
        <dbReference type="EMBL" id="KKN23081.1"/>
    </source>
</evidence>
<evidence type="ECO:0008006" key="5">
    <source>
        <dbReference type="Google" id="ProtNLM"/>
    </source>
</evidence>
<evidence type="ECO:0000256" key="2">
    <source>
        <dbReference type="ARBA" id="ARBA00022737"/>
    </source>
</evidence>
<dbReference type="SMART" id="SM00191">
    <property type="entry name" value="Int_alpha"/>
    <property type="match status" value="2"/>
</dbReference>
<reference evidence="4" key="1">
    <citation type="journal article" date="2015" name="Nature">
        <title>Complex archaea that bridge the gap between prokaryotes and eukaryotes.</title>
        <authorList>
            <person name="Spang A."/>
            <person name="Saw J.H."/>
            <person name="Jorgensen S.L."/>
            <person name="Zaremba-Niedzwiedzka K."/>
            <person name="Martijn J."/>
            <person name="Lind A.E."/>
            <person name="van Eijk R."/>
            <person name="Schleper C."/>
            <person name="Guy L."/>
            <person name="Ettema T.J."/>
        </authorList>
    </citation>
    <scope>NUCLEOTIDE SEQUENCE</scope>
</reference>
<dbReference type="InterPro" id="IPR013517">
    <property type="entry name" value="FG-GAP"/>
</dbReference>